<dbReference type="AlphaFoldDB" id="A0A8T4J103"/>
<evidence type="ECO:0000256" key="2">
    <source>
        <dbReference type="ARBA" id="ARBA00022692"/>
    </source>
</evidence>
<accession>A0A8T4J103</accession>
<reference evidence="6" key="1">
    <citation type="submission" date="2021-04" db="EMBL/GenBank/DDBJ databases">
        <title>Sequencing of actinobacteria type strains.</title>
        <authorList>
            <person name="Nguyen G.-S."/>
            <person name="Wentzel A."/>
        </authorList>
    </citation>
    <scope>NUCLEOTIDE SEQUENCE</scope>
    <source>
        <strain evidence="6">DSM 42095</strain>
    </source>
</reference>
<name>A0A8T4J103_9ACTN</name>
<comment type="subcellular location">
    <subcellularLocation>
        <location evidence="1">Membrane</location>
        <topology evidence="1">Multi-pass membrane protein</topology>
    </subcellularLocation>
</comment>
<comment type="caution">
    <text evidence="6">The sequence shown here is derived from an EMBL/GenBank/DDBJ whole genome shotgun (WGS) entry which is preliminary data.</text>
</comment>
<sequence length="74" mass="8135">LFGEPLLFGGSQSGGGSHQYQTLGLYLYEQGWFNFHLGRASAIAWTMFLILIVIGLVNWLIARRLQKSHGGGPS</sequence>
<dbReference type="GO" id="GO:0016020">
    <property type="term" value="C:membrane"/>
    <property type="evidence" value="ECO:0007669"/>
    <property type="project" value="UniProtKB-SubCell"/>
</dbReference>
<keyword evidence="2 5" id="KW-0812">Transmembrane</keyword>
<feature type="transmembrane region" description="Helical" evidence="5">
    <location>
        <begin position="42"/>
        <end position="61"/>
    </location>
</feature>
<feature type="non-terminal residue" evidence="6">
    <location>
        <position position="1"/>
    </location>
</feature>
<protein>
    <submittedName>
        <fullName evidence="6">Sugar ABC transporter permease</fullName>
    </submittedName>
</protein>
<evidence type="ECO:0000256" key="4">
    <source>
        <dbReference type="ARBA" id="ARBA00023136"/>
    </source>
</evidence>
<dbReference type="SUPFAM" id="SSF161098">
    <property type="entry name" value="MetI-like"/>
    <property type="match status" value="1"/>
</dbReference>
<evidence type="ECO:0000256" key="5">
    <source>
        <dbReference type="SAM" id="Phobius"/>
    </source>
</evidence>
<gene>
    <name evidence="6" type="ORF">KDA82_36570</name>
</gene>
<dbReference type="EMBL" id="JAGSMN010001416">
    <property type="protein sequence ID" value="MBR7678391.1"/>
    <property type="molecule type" value="Genomic_DNA"/>
</dbReference>
<keyword evidence="4 5" id="KW-0472">Membrane</keyword>
<evidence type="ECO:0000256" key="1">
    <source>
        <dbReference type="ARBA" id="ARBA00004141"/>
    </source>
</evidence>
<evidence type="ECO:0000313" key="6">
    <source>
        <dbReference type="EMBL" id="MBR7678391.1"/>
    </source>
</evidence>
<evidence type="ECO:0000313" key="7">
    <source>
        <dbReference type="Proteomes" id="UP000675554"/>
    </source>
</evidence>
<dbReference type="InterPro" id="IPR035906">
    <property type="entry name" value="MetI-like_sf"/>
</dbReference>
<dbReference type="Gene3D" id="1.10.3720.10">
    <property type="entry name" value="MetI-like"/>
    <property type="match status" value="1"/>
</dbReference>
<organism evidence="6 7">
    <name type="scientific">Streptomyces daliensis</name>
    <dbReference type="NCBI Taxonomy" id="299421"/>
    <lineage>
        <taxon>Bacteria</taxon>
        <taxon>Bacillati</taxon>
        <taxon>Actinomycetota</taxon>
        <taxon>Actinomycetes</taxon>
        <taxon>Kitasatosporales</taxon>
        <taxon>Streptomycetaceae</taxon>
        <taxon>Streptomyces</taxon>
    </lineage>
</organism>
<dbReference type="Proteomes" id="UP000675554">
    <property type="component" value="Unassembled WGS sequence"/>
</dbReference>
<keyword evidence="7" id="KW-1185">Reference proteome</keyword>
<proteinExistence type="predicted"/>
<evidence type="ECO:0000256" key="3">
    <source>
        <dbReference type="ARBA" id="ARBA00022989"/>
    </source>
</evidence>
<keyword evidence="3 5" id="KW-1133">Transmembrane helix</keyword>